<dbReference type="Gene3D" id="3.60.10.10">
    <property type="entry name" value="Endonuclease/exonuclease/phosphatase"/>
    <property type="match status" value="1"/>
</dbReference>
<dbReference type="CDD" id="cd01650">
    <property type="entry name" value="RT_nLTR_like"/>
    <property type="match status" value="1"/>
</dbReference>
<proteinExistence type="predicted"/>
<evidence type="ECO:0000313" key="3">
    <source>
        <dbReference type="Proteomes" id="UP001627154"/>
    </source>
</evidence>
<dbReference type="InterPro" id="IPR000477">
    <property type="entry name" value="RT_dom"/>
</dbReference>
<dbReference type="EMBL" id="JBJJXI010000018">
    <property type="protein sequence ID" value="KAL3407129.1"/>
    <property type="molecule type" value="Genomic_DNA"/>
</dbReference>
<dbReference type="InterPro" id="IPR005135">
    <property type="entry name" value="Endo/exonuclease/phosphatase"/>
</dbReference>
<feature type="domain" description="Reverse transcriptase" evidence="1">
    <location>
        <begin position="467"/>
        <end position="725"/>
    </location>
</feature>
<accession>A0ABD2XQ43</accession>
<protein>
    <recommendedName>
        <fullName evidence="1">Reverse transcriptase domain-containing protein</fullName>
    </recommendedName>
</protein>
<gene>
    <name evidence="2" type="ORF">TKK_001194</name>
</gene>
<dbReference type="Pfam" id="PF14529">
    <property type="entry name" value="Exo_endo_phos_2"/>
    <property type="match status" value="1"/>
</dbReference>
<evidence type="ECO:0000259" key="1">
    <source>
        <dbReference type="PROSITE" id="PS50878"/>
    </source>
</evidence>
<comment type="caution">
    <text evidence="2">The sequence shown here is derived from an EMBL/GenBank/DDBJ whole genome shotgun (WGS) entry which is preliminary data.</text>
</comment>
<reference evidence="2 3" key="1">
    <citation type="journal article" date="2024" name="bioRxiv">
        <title>A reference genome for Trichogramma kaykai: A tiny desert-dwelling parasitoid wasp with competing sex-ratio distorters.</title>
        <authorList>
            <person name="Culotta J."/>
            <person name="Lindsey A.R."/>
        </authorList>
    </citation>
    <scope>NUCLEOTIDE SEQUENCE [LARGE SCALE GENOMIC DNA]</scope>
    <source>
        <strain evidence="2 3">KSX58</strain>
    </source>
</reference>
<organism evidence="2 3">
    <name type="scientific">Trichogramma kaykai</name>
    <dbReference type="NCBI Taxonomy" id="54128"/>
    <lineage>
        <taxon>Eukaryota</taxon>
        <taxon>Metazoa</taxon>
        <taxon>Ecdysozoa</taxon>
        <taxon>Arthropoda</taxon>
        <taxon>Hexapoda</taxon>
        <taxon>Insecta</taxon>
        <taxon>Pterygota</taxon>
        <taxon>Neoptera</taxon>
        <taxon>Endopterygota</taxon>
        <taxon>Hymenoptera</taxon>
        <taxon>Apocrita</taxon>
        <taxon>Proctotrupomorpha</taxon>
        <taxon>Chalcidoidea</taxon>
        <taxon>Trichogrammatidae</taxon>
        <taxon>Trichogramma</taxon>
    </lineage>
</organism>
<dbReference type="Proteomes" id="UP001627154">
    <property type="component" value="Unassembled WGS sequence"/>
</dbReference>
<sequence>MLEAYSNKYFFHLIAVTETFLQTDDDVNVYNLPHFNFYHHDRKGREGGGLGLYVREDFIVSQLVASEAEYSNTPAFAIYAVSRGTSRILIAVVYRRPTASYPHVFLDTLSDLLPHYNDVIVLGDFNINVANPSDRHAISLKKRIAPYNLHVLSNTHTHHVTYSTDGSLHSSCIDLAIVKQPDLVKDFTVSPAPFAAGHHFIRFKYCTRLPLPETSTRYTRSISKISPSTFPTAVASSINNKINLESLSRINPPPAGDCAMLDRLVTEVTDGILEALDVVAPLRLTTLRARVKPWVTQELRNLMRSRDDAYRTYLRNLSASAHARYRQLRRSVKNLLDTAKNAYIAGRLASASSPADYWRTLRGIGIASHSTPSPLKFFTPDQLCRYYASVSSASSAIDADAAIASLASASDRLGTATFSFQHVTPLDVELAMNKCRSTSCGSDGVSASVLRLASPALYTHLARVFNLSFELGVFPTAWKSASVVALAKVPSPATPSDTRPISLLPEISKVLERLAHAQLMDYLSRHNMLDTSQHGFKSAHSTQTALLELTDAVRGAIEKKKVTLLVSFDFSKAFDTIDHTLLIEKLRRIGCNTLALRWFISYLSDRRIAVRCEDGSLTASCCTTSGIPQGSVLGPLLFAVFINDLHTVLQHSNHIVYADDTQIFAHDYPDRILHLIQCVNSDAESVAAWASRSGLKLNPSKTTVLLLGSLAFLTKLKSTWLPRITVQGASIEYSAIVKTLGIKLTPTLNWEAQTSSIISRCHFALFSLRYYRRALSQSVRKTLVTALVLSHLDYAPAVYDSVTQEQNLRLQRVQNACVRFVYGSIPRTAHVTPYRLALGWLSVRRRREMRVALLALEILRGGSPSQLRAPFKLLADHPEIRTSPRRIRPLVYYNTKRTGALTKSFTHTASRILSTLPFEITLANPASSYKKLIFNHLFALDKNDWQARCITENLTLIPSSLTNILSFTPS</sequence>
<dbReference type="SUPFAM" id="SSF56219">
    <property type="entry name" value="DNase I-like"/>
    <property type="match status" value="1"/>
</dbReference>
<dbReference type="GO" id="GO:0071897">
    <property type="term" value="P:DNA biosynthetic process"/>
    <property type="evidence" value="ECO:0007669"/>
    <property type="project" value="UniProtKB-ARBA"/>
</dbReference>
<keyword evidence="3" id="KW-1185">Reference proteome</keyword>
<dbReference type="SUPFAM" id="SSF56672">
    <property type="entry name" value="DNA/RNA polymerases"/>
    <property type="match status" value="1"/>
</dbReference>
<dbReference type="PROSITE" id="PS50878">
    <property type="entry name" value="RT_POL"/>
    <property type="match status" value="1"/>
</dbReference>
<dbReference type="Pfam" id="PF00078">
    <property type="entry name" value="RVT_1"/>
    <property type="match status" value="1"/>
</dbReference>
<evidence type="ECO:0000313" key="2">
    <source>
        <dbReference type="EMBL" id="KAL3407129.1"/>
    </source>
</evidence>
<dbReference type="InterPro" id="IPR043502">
    <property type="entry name" value="DNA/RNA_pol_sf"/>
</dbReference>
<dbReference type="InterPro" id="IPR036691">
    <property type="entry name" value="Endo/exonu/phosph_ase_sf"/>
</dbReference>
<dbReference type="AlphaFoldDB" id="A0ABD2XQ43"/>
<dbReference type="PANTHER" id="PTHR33332">
    <property type="entry name" value="REVERSE TRANSCRIPTASE DOMAIN-CONTAINING PROTEIN"/>
    <property type="match status" value="1"/>
</dbReference>
<name>A0ABD2XQ43_9HYME</name>